<organism evidence="16 17">
    <name type="scientific">Pseudonaja textilis</name>
    <name type="common">Eastern brown snake</name>
    <dbReference type="NCBI Taxonomy" id="8673"/>
    <lineage>
        <taxon>Eukaryota</taxon>
        <taxon>Metazoa</taxon>
        <taxon>Chordata</taxon>
        <taxon>Craniata</taxon>
        <taxon>Vertebrata</taxon>
        <taxon>Euteleostomi</taxon>
        <taxon>Lepidosauria</taxon>
        <taxon>Squamata</taxon>
        <taxon>Bifurcata</taxon>
        <taxon>Unidentata</taxon>
        <taxon>Episquamata</taxon>
        <taxon>Toxicofera</taxon>
        <taxon>Serpentes</taxon>
        <taxon>Colubroidea</taxon>
        <taxon>Elapidae</taxon>
        <taxon>Hydrophiinae</taxon>
        <taxon>Pseudonaja</taxon>
    </lineage>
</organism>
<dbReference type="OMA" id="LTHEINX"/>
<protein>
    <recommendedName>
        <fullName evidence="6">D-ribitol-5-phosphate cytidylyltransferase</fullName>
        <ecNumber evidence="5">2.7.7.40</ecNumber>
    </recommendedName>
    <alternativeName>
        <fullName evidence="10">2-C-methyl-D-erythritol 4-phosphate cytidylyltransferase-like protein</fullName>
    </alternativeName>
    <alternativeName>
        <fullName evidence="11">Isoprenoid synthase domain-containing protein</fullName>
    </alternativeName>
</protein>
<dbReference type="GO" id="GO:0007411">
    <property type="term" value="P:axon guidance"/>
    <property type="evidence" value="ECO:0007669"/>
    <property type="project" value="Ensembl"/>
</dbReference>
<proteinExistence type="inferred from homology"/>
<evidence type="ECO:0000256" key="15">
    <source>
        <dbReference type="ARBA" id="ARBA00049484"/>
    </source>
</evidence>
<evidence type="ECO:0000256" key="8">
    <source>
        <dbReference type="ARBA" id="ARBA00022679"/>
    </source>
</evidence>
<reference evidence="16" key="1">
    <citation type="submission" date="2025-08" db="UniProtKB">
        <authorList>
            <consortium name="Ensembl"/>
        </authorList>
    </citation>
    <scope>IDENTIFICATION</scope>
</reference>
<evidence type="ECO:0000256" key="9">
    <source>
        <dbReference type="ARBA" id="ARBA00022695"/>
    </source>
</evidence>
<dbReference type="GO" id="GO:0047349">
    <property type="term" value="F:D-ribitol-5-phosphate cytidylyltransferase activity"/>
    <property type="evidence" value="ECO:0007669"/>
    <property type="project" value="UniProtKB-EC"/>
</dbReference>
<dbReference type="InterPro" id="IPR029044">
    <property type="entry name" value="Nucleotide-diphossugar_trans"/>
</dbReference>
<dbReference type="PROSITE" id="PS01295">
    <property type="entry name" value="ISPD"/>
    <property type="match status" value="1"/>
</dbReference>
<dbReference type="GO" id="GO:0042803">
    <property type="term" value="F:protein homodimerization activity"/>
    <property type="evidence" value="ECO:0007669"/>
    <property type="project" value="Ensembl"/>
</dbReference>
<dbReference type="EC" id="2.7.7.40" evidence="5"/>
<comment type="function">
    <text evidence="12">Cytidylyltransferase required for protein O-linked mannosylation. Catalyzes the formation of CDP-ribitol nucleotide sugar from D-ribitol 5-phosphate. CDP-ribitol is a substrate of FKTN during the biosynthesis of the phosphorylated O-mannosyl trisaccharide (N-acetylgalactosamine-beta-3-N-acetylglucosamine-beta-4-(phosphate-6-)mannose), a carbohydrate structure present in alpha-dystroglycan (DAG1), which is required for binding laminin G-like domain-containing extracellular proteins with high affinity. Shows activity toward other pentose phosphate sugars and mediates formation of CDP-ribulose or CDP-ribose using CTP and ribulose-5-phosphate or ribose-5-phosphate, respectively. Not involved in dolichol production.</text>
</comment>
<dbReference type="GO" id="GO:0035269">
    <property type="term" value="P:protein O-linked glycosylation via mannose"/>
    <property type="evidence" value="ECO:0007669"/>
    <property type="project" value="Ensembl"/>
</dbReference>
<keyword evidence="9" id="KW-0548">Nucleotidyltransferase</keyword>
<comment type="catalytic activity">
    <reaction evidence="15">
        <text>D-ribitol 5-phosphate + CTP + H(+) = CDP-L-ribitol + diphosphate</text>
        <dbReference type="Rhea" id="RHEA:12456"/>
        <dbReference type="ChEBI" id="CHEBI:15378"/>
        <dbReference type="ChEBI" id="CHEBI:33019"/>
        <dbReference type="ChEBI" id="CHEBI:37563"/>
        <dbReference type="ChEBI" id="CHEBI:57608"/>
        <dbReference type="ChEBI" id="CHEBI:57695"/>
        <dbReference type="EC" id="2.7.7.40"/>
    </reaction>
</comment>
<gene>
    <name evidence="16" type="primary">CRPPA</name>
</gene>
<dbReference type="Ensembl" id="ENSPTXT00000020444.1">
    <property type="protein sequence ID" value="ENSPTXP00000019841.1"/>
    <property type="gene ID" value="ENSPTXG00000013725.1"/>
</dbReference>
<evidence type="ECO:0000256" key="3">
    <source>
        <dbReference type="ARBA" id="ARBA00009789"/>
    </source>
</evidence>
<dbReference type="InterPro" id="IPR034683">
    <property type="entry name" value="IspD/TarI"/>
</dbReference>
<dbReference type="GO" id="GO:0008299">
    <property type="term" value="P:isoprenoid biosynthetic process"/>
    <property type="evidence" value="ECO:0007669"/>
    <property type="project" value="InterPro"/>
</dbReference>
<dbReference type="SUPFAM" id="SSF53448">
    <property type="entry name" value="Nucleotide-diphospho-sugar transferases"/>
    <property type="match status" value="1"/>
</dbReference>
<dbReference type="Gene3D" id="3.90.550.10">
    <property type="entry name" value="Spore Coat Polysaccharide Biosynthesis Protein SpsA, Chain A"/>
    <property type="match status" value="1"/>
</dbReference>
<evidence type="ECO:0000256" key="2">
    <source>
        <dbReference type="ARBA" id="ARBA00004922"/>
    </source>
</evidence>
<evidence type="ECO:0000313" key="17">
    <source>
        <dbReference type="Proteomes" id="UP000472273"/>
    </source>
</evidence>
<evidence type="ECO:0000256" key="6">
    <source>
        <dbReference type="ARBA" id="ARBA00015848"/>
    </source>
</evidence>
<dbReference type="Proteomes" id="UP000472273">
    <property type="component" value="Unplaced"/>
</dbReference>
<dbReference type="AlphaFoldDB" id="A0A670ZEK6"/>
<dbReference type="FunFam" id="3.90.550.10:FF:000080">
    <property type="entry name" value="D-ribitol-5-phosphate cytidylyltransferase isoform X1"/>
    <property type="match status" value="1"/>
</dbReference>
<dbReference type="PANTHER" id="PTHR43015:SF1">
    <property type="entry name" value="D-RIBITOL-5-PHOSPHATE CYTIDYLYLTRANSFERASE"/>
    <property type="match status" value="1"/>
</dbReference>
<dbReference type="Pfam" id="PF01128">
    <property type="entry name" value="IspD"/>
    <property type="match status" value="1"/>
</dbReference>
<evidence type="ECO:0000313" key="16">
    <source>
        <dbReference type="Ensembl" id="ENSPTXP00000019841.1"/>
    </source>
</evidence>
<comment type="subunit">
    <text evidence="4">Homodimer.</text>
</comment>
<evidence type="ECO:0000256" key="12">
    <source>
        <dbReference type="ARBA" id="ARBA00045509"/>
    </source>
</evidence>
<evidence type="ECO:0000256" key="10">
    <source>
        <dbReference type="ARBA" id="ARBA00031950"/>
    </source>
</evidence>
<dbReference type="GeneTree" id="ENSGT00390000006412"/>
<accession>A0A670ZEK6</accession>
<dbReference type="InterPro" id="IPR018294">
    <property type="entry name" value="ISPD_synthase_CS"/>
</dbReference>
<comment type="catalytic activity">
    <reaction evidence="13">
        <text>D-ribulose 5-phosphate + CTP + H(+) = CDP-D-ribulose + diphosphate</text>
        <dbReference type="Rhea" id="RHEA:53612"/>
        <dbReference type="ChEBI" id="CHEBI:15378"/>
        <dbReference type="ChEBI" id="CHEBI:33019"/>
        <dbReference type="ChEBI" id="CHEBI:37563"/>
        <dbReference type="ChEBI" id="CHEBI:58121"/>
        <dbReference type="ChEBI" id="CHEBI:137524"/>
    </reaction>
</comment>
<dbReference type="PANTHER" id="PTHR43015">
    <property type="entry name" value="D-RIBITOL-5-PHOSPHATE CYTIDYLYLTRANSFERASE"/>
    <property type="match status" value="1"/>
</dbReference>
<comment type="pathway">
    <text evidence="2">Protein modification; protein glycosylation.</text>
</comment>
<keyword evidence="17" id="KW-1185">Reference proteome</keyword>
<evidence type="ECO:0000256" key="4">
    <source>
        <dbReference type="ARBA" id="ARBA00011738"/>
    </source>
</evidence>
<evidence type="ECO:0000256" key="14">
    <source>
        <dbReference type="ARBA" id="ARBA00048814"/>
    </source>
</evidence>
<dbReference type="GO" id="GO:0005829">
    <property type="term" value="C:cytosol"/>
    <property type="evidence" value="ECO:0007669"/>
    <property type="project" value="UniProtKB-SubCell"/>
</dbReference>
<comment type="similarity">
    <text evidence="3">Belongs to the IspD/TarI cytidylyltransferase family. IspD subfamily.</text>
</comment>
<evidence type="ECO:0000256" key="5">
    <source>
        <dbReference type="ARBA" id="ARBA00012488"/>
    </source>
</evidence>
<evidence type="ECO:0000256" key="13">
    <source>
        <dbReference type="ARBA" id="ARBA00048797"/>
    </source>
</evidence>
<evidence type="ECO:0000256" key="11">
    <source>
        <dbReference type="ARBA" id="ARBA00032606"/>
    </source>
</evidence>
<evidence type="ECO:0000256" key="1">
    <source>
        <dbReference type="ARBA" id="ARBA00004514"/>
    </source>
</evidence>
<comment type="catalytic activity">
    <reaction evidence="14">
        <text>D-ribose 5-phosphate + CTP + H(+) = CDP-D-ribose + diphosphate</text>
        <dbReference type="Rhea" id="RHEA:53872"/>
        <dbReference type="ChEBI" id="CHEBI:15378"/>
        <dbReference type="ChEBI" id="CHEBI:33019"/>
        <dbReference type="ChEBI" id="CHEBI:37563"/>
        <dbReference type="ChEBI" id="CHEBI:78346"/>
        <dbReference type="ChEBI" id="CHEBI:137525"/>
    </reaction>
</comment>
<dbReference type="CDD" id="cd02516">
    <property type="entry name" value="CDP-ME_synthetase"/>
    <property type="match status" value="1"/>
</dbReference>
<reference evidence="16" key="2">
    <citation type="submission" date="2025-09" db="UniProtKB">
        <authorList>
            <consortium name="Ensembl"/>
        </authorList>
    </citation>
    <scope>IDENTIFICATION</scope>
</reference>
<keyword evidence="7" id="KW-0963">Cytoplasm</keyword>
<comment type="subcellular location">
    <subcellularLocation>
        <location evidence="1">Cytoplasm</location>
        <location evidence="1">Cytosol</location>
    </subcellularLocation>
</comment>
<evidence type="ECO:0000256" key="7">
    <source>
        <dbReference type="ARBA" id="ARBA00022490"/>
    </source>
</evidence>
<keyword evidence="8" id="KW-0808">Transferase</keyword>
<name>A0A670ZEK6_PSETE</name>
<sequence length="336" mass="37455">MEPPGAGVGKTAELEEAGEIGLCRRSPPVSVAAVLPAGGSGERLGGSTPKQFCPMLGRPLISYTVRAIERINWISDVVVVVSPENIEIMKSIIRKYGHERTTVVEGGLTRHRSIFNGLKVFVKGNTFCVPLQKPEIIVIHDAVRPFVEEDILFKVVMAAKDHGAAGAIRPLVSTVIASTTEGCLDHSLDRAKYRASEMPQAFLFDKLHQAYLQCSDYDLDYGTECLHLALKYSKINAKLIEGPPDLWKVRALLYLGNGINIWWQKKEINQALTLSLYHTLCLSGLTGMRKKQEWQVYFFILVKVFRLNIILQGLLAQTFEATSPRRVLSYYQILLA</sequence>